<reference evidence="4 5" key="1">
    <citation type="submission" date="2020-09" db="EMBL/GenBank/DDBJ databases">
        <title>Genome sequencing and assembly of Pontibacter sp.</title>
        <authorList>
            <person name="Chhetri G."/>
        </authorList>
    </citation>
    <scope>NUCLEOTIDE SEQUENCE [LARGE SCALE GENOMIC DNA]</scope>
    <source>
        <strain evidence="4 5">JH31</strain>
    </source>
</reference>
<dbReference type="RefSeq" id="WP_191182808.1">
    <property type="nucleotide sequence ID" value="NZ_JACXAJ010000002.1"/>
</dbReference>
<dbReference type="InterPro" id="IPR029052">
    <property type="entry name" value="Metallo-depent_PP-like"/>
</dbReference>
<dbReference type="EMBL" id="JACXAJ010000002">
    <property type="protein sequence ID" value="MBD1396646.1"/>
    <property type="molecule type" value="Genomic_DNA"/>
</dbReference>
<dbReference type="InterPro" id="IPR011047">
    <property type="entry name" value="Quinoprotein_ADH-like_sf"/>
</dbReference>
<evidence type="ECO:0000256" key="1">
    <source>
        <dbReference type="SAM" id="SignalP"/>
    </source>
</evidence>
<feature type="chain" id="PRO_5045715012" evidence="1">
    <location>
        <begin position="22"/>
        <end position="618"/>
    </location>
</feature>
<dbReference type="InterPro" id="IPR018391">
    <property type="entry name" value="PQQ_b-propeller_rpt"/>
</dbReference>
<feature type="domain" description="Calcineurin-like phosphoesterase" evidence="2">
    <location>
        <begin position="25"/>
        <end position="200"/>
    </location>
</feature>
<keyword evidence="1" id="KW-0732">Signal</keyword>
<evidence type="ECO:0000313" key="5">
    <source>
        <dbReference type="Proteomes" id="UP000625551"/>
    </source>
</evidence>
<dbReference type="Pfam" id="PF13360">
    <property type="entry name" value="PQQ_2"/>
    <property type="match status" value="2"/>
</dbReference>
<comment type="caution">
    <text evidence="4">The sequence shown here is derived from an EMBL/GenBank/DDBJ whole genome shotgun (WGS) entry which is preliminary data.</text>
</comment>
<proteinExistence type="predicted"/>
<evidence type="ECO:0000313" key="4">
    <source>
        <dbReference type="EMBL" id="MBD1396646.1"/>
    </source>
</evidence>
<dbReference type="InterPro" id="IPR004843">
    <property type="entry name" value="Calcineurin-like_PHP"/>
</dbReference>
<evidence type="ECO:0000259" key="3">
    <source>
        <dbReference type="Pfam" id="PF13360"/>
    </source>
</evidence>
<dbReference type="InterPro" id="IPR015943">
    <property type="entry name" value="WD40/YVTN_repeat-like_dom_sf"/>
</dbReference>
<dbReference type="SMART" id="SM00564">
    <property type="entry name" value="PQQ"/>
    <property type="match status" value="6"/>
</dbReference>
<feature type="domain" description="Pyrrolo-quinoline quinone repeat" evidence="3">
    <location>
        <begin position="463"/>
        <end position="614"/>
    </location>
</feature>
<dbReference type="InterPro" id="IPR052091">
    <property type="entry name" value="Beta-ala_Activ/Resist"/>
</dbReference>
<dbReference type="Gene3D" id="3.60.21.10">
    <property type="match status" value="1"/>
</dbReference>
<feature type="domain" description="Pyrrolo-quinoline quinone repeat" evidence="3">
    <location>
        <begin position="340"/>
        <end position="450"/>
    </location>
</feature>
<dbReference type="SUPFAM" id="SSF56300">
    <property type="entry name" value="Metallo-dependent phosphatases"/>
    <property type="match status" value="1"/>
</dbReference>
<dbReference type="SUPFAM" id="SSF50998">
    <property type="entry name" value="Quinoprotein alcohol dehydrogenase-like"/>
    <property type="match status" value="2"/>
</dbReference>
<dbReference type="Pfam" id="PF00149">
    <property type="entry name" value="Metallophos"/>
    <property type="match status" value="1"/>
</dbReference>
<organism evidence="4 5">
    <name type="scientific">Pontibacter aquaedesilientis</name>
    <dbReference type="NCBI Taxonomy" id="2766980"/>
    <lineage>
        <taxon>Bacteria</taxon>
        <taxon>Pseudomonadati</taxon>
        <taxon>Bacteroidota</taxon>
        <taxon>Cytophagia</taxon>
        <taxon>Cytophagales</taxon>
        <taxon>Hymenobacteraceae</taxon>
        <taxon>Pontibacter</taxon>
    </lineage>
</organism>
<evidence type="ECO:0000259" key="2">
    <source>
        <dbReference type="Pfam" id="PF00149"/>
    </source>
</evidence>
<dbReference type="Proteomes" id="UP000625551">
    <property type="component" value="Unassembled WGS sequence"/>
</dbReference>
<accession>A0ABR7XFE8</accession>
<dbReference type="Gene3D" id="2.130.10.10">
    <property type="entry name" value="YVTN repeat-like/Quinoprotein amine dehydrogenase"/>
    <property type="match status" value="2"/>
</dbReference>
<dbReference type="InterPro" id="IPR002372">
    <property type="entry name" value="PQQ_rpt_dom"/>
</dbReference>
<keyword evidence="5" id="KW-1185">Reference proteome</keyword>
<gene>
    <name evidence="4" type="ORF">H9Q13_05665</name>
</gene>
<feature type="signal peptide" evidence="1">
    <location>
        <begin position="1"/>
        <end position="21"/>
    </location>
</feature>
<sequence>MNIQRYVALVAVMLVCSLCQAQSFQFAFVSDTHIGNPTAQEDLERTISDINANPNLAFVVVTGDITEFGSDEELQLARQIFNTLNKPWYIVPGNHDSNWSESGSNSFGVVFGAETFAFTHKGYLFAGTGSGPNMRMGPGQIPRENIVWLDSVLTHMPDPNMPVVFLNHYPQDSSLNNWYDVTDRLKTRNTQLILHGHGHNNRAYHYDGIPAVMGRSNLRAKNPVGGYNIVTFADGKASFEIRKPGMETQPKWMEVPLVKHDFANDPVKHHRPSFAVNKLYPNVKLVWEFQDDSDVGAGTASFKNLVIATNTSGEVYALDQKNGKRKWAYRTNGKIYSTPAVANGYVVVGSSDNNIYCLSAATGKLVWKFAANRPVLGSPLIDKGIVYIGASDSHFRALNLKSGKLIWDFEQVNNFVVTKPLLYQGKVYFGSWGNEFYALDAQTGQLSWKWSNGSSNRMFSPAACYPVAANGRVFIVAPDRFMTALDANTGEVVWREQLKEGRVRESMGISNDGKLVFVKTMDGQVYGVSTSANALQVDWKSTLQLPYELAPSAIIEHNGIVWVPSHAGMVSAADRQSGEVLWKYKSSNSLMNPVMSLGKNRVVVSTMDGKIACLEYTK</sequence>
<name>A0ABR7XFE8_9BACT</name>
<dbReference type="PANTHER" id="PTHR44394:SF1">
    <property type="entry name" value="BETA-ALANINE-ACTIVATING ENZYME"/>
    <property type="match status" value="1"/>
</dbReference>
<protein>
    <submittedName>
        <fullName evidence="4">PQQ-binding-like beta-propeller repeat protein</fullName>
    </submittedName>
</protein>
<dbReference type="PANTHER" id="PTHR44394">
    <property type="entry name" value="BETA-ALANINE-ACTIVATING ENZYME"/>
    <property type="match status" value="1"/>
</dbReference>